<dbReference type="InterPro" id="IPR016181">
    <property type="entry name" value="Acyl_CoA_acyltransferase"/>
</dbReference>
<dbReference type="GO" id="GO:0016747">
    <property type="term" value="F:acyltransferase activity, transferring groups other than amino-acyl groups"/>
    <property type="evidence" value="ECO:0007669"/>
    <property type="project" value="InterPro"/>
</dbReference>
<name>A0A370K8J2_9GAMM</name>
<keyword evidence="3" id="KW-1185">Reference proteome</keyword>
<dbReference type="EMBL" id="QQSY01000002">
    <property type="protein sequence ID" value="RDI98971.1"/>
    <property type="molecule type" value="Genomic_DNA"/>
</dbReference>
<dbReference type="Gene3D" id="3.40.630.30">
    <property type="match status" value="1"/>
</dbReference>
<accession>A0A370K8J2</accession>
<feature type="domain" description="N-acetyltransferase" evidence="1">
    <location>
        <begin position="4"/>
        <end position="158"/>
    </location>
</feature>
<protein>
    <submittedName>
        <fullName evidence="2">GNAT family N-acetyltransferase</fullName>
    </submittedName>
</protein>
<evidence type="ECO:0000313" key="2">
    <source>
        <dbReference type="EMBL" id="RDI98971.1"/>
    </source>
</evidence>
<organism evidence="2 3">
    <name type="scientific">Dyella solisilvae</name>
    <dbReference type="NCBI Taxonomy" id="1920168"/>
    <lineage>
        <taxon>Bacteria</taxon>
        <taxon>Pseudomonadati</taxon>
        <taxon>Pseudomonadota</taxon>
        <taxon>Gammaproteobacteria</taxon>
        <taxon>Lysobacterales</taxon>
        <taxon>Rhodanobacteraceae</taxon>
        <taxon>Dyella</taxon>
    </lineage>
</organism>
<dbReference type="PANTHER" id="PTHR43305:SF1">
    <property type="entry name" value="FAMILY N-ACETYLTRANSFERASE, PUTATIVE (AFU_ORTHOLOGUE AFUA_2G01380)-RELATED"/>
    <property type="match status" value="1"/>
</dbReference>
<gene>
    <name evidence="2" type="ORF">DVT68_10780</name>
</gene>
<dbReference type="RefSeq" id="WP_114825058.1">
    <property type="nucleotide sequence ID" value="NZ_QQSY01000002.1"/>
</dbReference>
<dbReference type="CDD" id="cd04301">
    <property type="entry name" value="NAT_SF"/>
    <property type="match status" value="1"/>
</dbReference>
<dbReference type="SUPFAM" id="SSF55729">
    <property type="entry name" value="Acyl-CoA N-acyltransferases (Nat)"/>
    <property type="match status" value="1"/>
</dbReference>
<dbReference type="OrthoDB" id="9805924at2"/>
<reference evidence="2 3" key="1">
    <citation type="submission" date="2018-07" db="EMBL/GenBank/DDBJ databases">
        <title>Dyella solisilvae sp. nov., isolated from the pine and broad-leaved mixed forest soil.</title>
        <authorList>
            <person name="Gao Z."/>
            <person name="Qiu L."/>
        </authorList>
    </citation>
    <scope>NUCLEOTIDE SEQUENCE [LARGE SCALE GENOMIC DNA]</scope>
    <source>
        <strain evidence="2 3">DHG54</strain>
    </source>
</reference>
<dbReference type="Pfam" id="PF00583">
    <property type="entry name" value="Acetyltransf_1"/>
    <property type="match status" value="1"/>
</dbReference>
<dbReference type="AlphaFoldDB" id="A0A370K8J2"/>
<dbReference type="InterPro" id="IPR000182">
    <property type="entry name" value="GNAT_dom"/>
</dbReference>
<comment type="caution">
    <text evidence="2">The sequence shown here is derived from an EMBL/GenBank/DDBJ whole genome shotgun (WGS) entry which is preliminary data.</text>
</comment>
<dbReference type="Proteomes" id="UP000254711">
    <property type="component" value="Unassembled WGS sequence"/>
</dbReference>
<evidence type="ECO:0000313" key="3">
    <source>
        <dbReference type="Proteomes" id="UP000254711"/>
    </source>
</evidence>
<proteinExistence type="predicted"/>
<evidence type="ECO:0000259" key="1">
    <source>
        <dbReference type="PROSITE" id="PS51186"/>
    </source>
</evidence>
<dbReference type="PROSITE" id="PS51186">
    <property type="entry name" value="GNAT"/>
    <property type="match status" value="1"/>
</dbReference>
<dbReference type="PANTHER" id="PTHR43305">
    <property type="entry name" value="FAMILY N-ACETYLTRANSFERASE, PUTATIVE (AFU_ORTHOLOGUE AFUA_2G01380)-RELATED"/>
    <property type="match status" value="1"/>
</dbReference>
<sequence>MTMIALRQVTALEPVDGIRELFVEYARAIGTDLEYQGFSAELEGLPGAYTPPYGALLVAEVGGVLAGCAALRPFDEHIGEMKRLYVRPVYRRLGLGEELIAAIIERARDAGYHELRLDTLASMAAAQALYERLGFVEIPPYNTNHLPGTRFFALRLAA</sequence>
<dbReference type="InterPro" id="IPR052777">
    <property type="entry name" value="Acetyltransferase_Enz"/>
</dbReference>
<keyword evidence="2" id="KW-0808">Transferase</keyword>